<proteinExistence type="predicted"/>
<reference evidence="2" key="1">
    <citation type="submission" date="2024-07" db="EMBL/GenBank/DDBJ databases">
        <title>Complete genome sequences of cellulolytic bacteria, Kitasatospora sp. CMC57 and Streptomyces sp. CMC78, isolated from Japanese agricultural soil.</title>
        <authorList>
            <person name="Hashimoto T."/>
            <person name="Ito M."/>
            <person name="Iwamoto M."/>
            <person name="Fukahori D."/>
            <person name="Shoda T."/>
            <person name="Sakoda M."/>
            <person name="Morohoshi T."/>
            <person name="Mitsuboshi M."/>
            <person name="Nishizawa T."/>
        </authorList>
    </citation>
    <scope>NUCLEOTIDE SEQUENCE</scope>
    <source>
        <strain evidence="2">CMC57</strain>
    </source>
</reference>
<evidence type="ECO:0000313" key="2">
    <source>
        <dbReference type="EMBL" id="BFP44998.1"/>
    </source>
</evidence>
<sequence length="103" mass="11065">MEVAAGLPSEPQAVSSRPATVAGTVSNAVRRRVRMGGLPQGVGWTFAPISTEPTGGALNDAPKFSRAGLPYTGQAATQRLRRSRELAAEPHLGHRDRTYDRWL</sequence>
<feature type="compositionally biased region" description="Polar residues" evidence="1">
    <location>
        <begin position="12"/>
        <end position="22"/>
    </location>
</feature>
<dbReference type="EMBL" id="AP035881">
    <property type="protein sequence ID" value="BFP44998.1"/>
    <property type="molecule type" value="Genomic_DNA"/>
</dbReference>
<name>A0AB33JQA8_9ACTN</name>
<dbReference type="AlphaFoldDB" id="A0AB33JQA8"/>
<accession>A0AB33JQA8</accession>
<feature type="region of interest" description="Disordered" evidence="1">
    <location>
        <begin position="1"/>
        <end position="22"/>
    </location>
</feature>
<protein>
    <submittedName>
        <fullName evidence="2">Uncharacterized protein</fullName>
    </submittedName>
</protein>
<organism evidence="2">
    <name type="scientific">Kitasatospora sp. CMC57</name>
    <dbReference type="NCBI Taxonomy" id="3231513"/>
    <lineage>
        <taxon>Bacteria</taxon>
        <taxon>Bacillati</taxon>
        <taxon>Actinomycetota</taxon>
        <taxon>Actinomycetes</taxon>
        <taxon>Kitasatosporales</taxon>
        <taxon>Streptomycetaceae</taxon>
        <taxon>Kitasatospora</taxon>
    </lineage>
</organism>
<gene>
    <name evidence="2" type="ORF">KCMC57_13660</name>
</gene>
<evidence type="ECO:0000256" key="1">
    <source>
        <dbReference type="SAM" id="MobiDB-lite"/>
    </source>
</evidence>
<feature type="region of interest" description="Disordered" evidence="1">
    <location>
        <begin position="83"/>
        <end position="103"/>
    </location>
</feature>